<evidence type="ECO:0000313" key="4">
    <source>
        <dbReference type="Proteomes" id="UP000238762"/>
    </source>
</evidence>
<dbReference type="OrthoDB" id="9809878at2"/>
<reference evidence="3 4" key="2">
    <citation type="submission" date="2018-03" db="EMBL/GenBank/DDBJ databases">
        <title>The ancient ancestry and fast evolution of plastids.</title>
        <authorList>
            <person name="Moore K.R."/>
            <person name="Magnabosco C."/>
            <person name="Momper L."/>
            <person name="Gold D.A."/>
            <person name="Bosak T."/>
            <person name="Fournier G.P."/>
        </authorList>
    </citation>
    <scope>NUCLEOTIDE SEQUENCE [LARGE SCALE GENOMIC DNA]</scope>
    <source>
        <strain evidence="3 4">CCAP 1448/3</strain>
    </source>
</reference>
<reference evidence="3 4" key="1">
    <citation type="submission" date="2018-02" db="EMBL/GenBank/DDBJ databases">
        <authorList>
            <person name="Cohen D.B."/>
            <person name="Kent A.D."/>
        </authorList>
    </citation>
    <scope>NUCLEOTIDE SEQUENCE [LARGE SCALE GENOMIC DNA]</scope>
    <source>
        <strain evidence="3 4">CCAP 1448/3</strain>
    </source>
</reference>
<dbReference type="GO" id="GO:0003697">
    <property type="term" value="F:single-stranded DNA binding"/>
    <property type="evidence" value="ECO:0007669"/>
    <property type="project" value="InterPro"/>
</dbReference>
<dbReference type="Pfam" id="PF00436">
    <property type="entry name" value="SSB"/>
    <property type="match status" value="1"/>
</dbReference>
<gene>
    <name evidence="3" type="ORF">C7B64_21485</name>
</gene>
<dbReference type="InterPro" id="IPR012340">
    <property type="entry name" value="NA-bd_OB-fold"/>
</dbReference>
<keyword evidence="1 2" id="KW-0238">DNA-binding</keyword>
<evidence type="ECO:0008006" key="5">
    <source>
        <dbReference type="Google" id="ProtNLM"/>
    </source>
</evidence>
<sequence>MNHVSLVGRVGQMPETRYFESGSVKTTFSVAVKPPYKSDSFLLLNE</sequence>
<evidence type="ECO:0000313" key="3">
    <source>
        <dbReference type="EMBL" id="PSB00819.1"/>
    </source>
</evidence>
<dbReference type="RefSeq" id="WP_106291232.1">
    <property type="nucleotide sequence ID" value="NZ_CAWNTC010000195.1"/>
</dbReference>
<accession>A0A2T1BXT1</accession>
<dbReference type="PROSITE" id="PS50935">
    <property type="entry name" value="SSB"/>
    <property type="match status" value="1"/>
</dbReference>
<dbReference type="AlphaFoldDB" id="A0A2T1BXT1"/>
<protein>
    <recommendedName>
        <fullName evidence="5">Single-stranded DNA-binding protein</fullName>
    </recommendedName>
</protein>
<keyword evidence="4" id="KW-1185">Reference proteome</keyword>
<organism evidence="3 4">
    <name type="scientific">Merismopedia glauca CCAP 1448/3</name>
    <dbReference type="NCBI Taxonomy" id="1296344"/>
    <lineage>
        <taxon>Bacteria</taxon>
        <taxon>Bacillati</taxon>
        <taxon>Cyanobacteriota</taxon>
        <taxon>Cyanophyceae</taxon>
        <taxon>Synechococcales</taxon>
        <taxon>Merismopediaceae</taxon>
        <taxon>Merismopedia</taxon>
    </lineage>
</organism>
<dbReference type="EMBL" id="PVWJ01000156">
    <property type="protein sequence ID" value="PSB00819.1"/>
    <property type="molecule type" value="Genomic_DNA"/>
</dbReference>
<dbReference type="SUPFAM" id="SSF50249">
    <property type="entry name" value="Nucleic acid-binding proteins"/>
    <property type="match status" value="1"/>
</dbReference>
<comment type="caution">
    <text evidence="3">The sequence shown here is derived from an EMBL/GenBank/DDBJ whole genome shotgun (WGS) entry which is preliminary data.</text>
</comment>
<name>A0A2T1BXT1_9CYAN</name>
<proteinExistence type="predicted"/>
<evidence type="ECO:0000256" key="1">
    <source>
        <dbReference type="ARBA" id="ARBA00023125"/>
    </source>
</evidence>
<dbReference type="Gene3D" id="2.40.50.140">
    <property type="entry name" value="Nucleic acid-binding proteins"/>
    <property type="match status" value="1"/>
</dbReference>
<dbReference type="Proteomes" id="UP000238762">
    <property type="component" value="Unassembled WGS sequence"/>
</dbReference>
<dbReference type="InterPro" id="IPR000424">
    <property type="entry name" value="Primosome_PriB/ssb"/>
</dbReference>
<evidence type="ECO:0000256" key="2">
    <source>
        <dbReference type="PROSITE-ProRule" id="PRU00252"/>
    </source>
</evidence>